<dbReference type="PANTHER" id="PTHR31973">
    <property type="entry name" value="POLYPROTEIN, PUTATIVE-RELATED"/>
    <property type="match status" value="1"/>
</dbReference>
<feature type="compositionally biased region" description="Basic residues" evidence="1">
    <location>
        <begin position="195"/>
        <end position="206"/>
    </location>
</feature>
<feature type="domain" description="Transposase MuDR plant" evidence="2">
    <location>
        <begin position="5"/>
        <end position="64"/>
    </location>
</feature>
<name>A0A444X213_ARAHY</name>
<sequence>MGKYQWKVGTLYESRQEFKDTVAAYAVNTARNIKFKKCDLVRVRAVCQKGCPFWLYAHRVGEESTWQLRSMNLQHTCMQTHRVGIMHSKWLGSQFKKKVESNPKIKVKELVAKAHKKWNLTVTKAMAAKTKQEALSQIQGTFREQYKRINDYCHELLRTNPGSTVILKEVIHPVNGPELWERTQYDDVIPPPYRRPSHRPAKKRKRGAADEDNRSQTHLSRRGEVQRCSNCGGVGHKKSGCSQPKKRAQSSTKRAKKNAPKLAPGQTAWGERKRNTTPSPTNLPASHTRKTPTRPKKHEARPTTEAPQPKKASTKPRKHPLSPTSWPRPRTRLHLLQPPPATNSLLASHL</sequence>
<reference evidence="3 4" key="1">
    <citation type="submission" date="2019-01" db="EMBL/GenBank/DDBJ databases">
        <title>Sequencing of cultivated peanut Arachis hypogaea provides insights into genome evolution and oil improvement.</title>
        <authorList>
            <person name="Chen X."/>
        </authorList>
    </citation>
    <scope>NUCLEOTIDE SEQUENCE [LARGE SCALE GENOMIC DNA]</scope>
    <source>
        <strain evidence="4">cv. Fuhuasheng</strain>
        <tissue evidence="3">Leaves</tissue>
    </source>
</reference>
<feature type="compositionally biased region" description="Basic residues" evidence="1">
    <location>
        <begin position="235"/>
        <end position="259"/>
    </location>
</feature>
<feature type="region of interest" description="Disordered" evidence="1">
    <location>
        <begin position="187"/>
        <end position="350"/>
    </location>
</feature>
<evidence type="ECO:0000313" key="4">
    <source>
        <dbReference type="Proteomes" id="UP000289738"/>
    </source>
</evidence>
<keyword evidence="4" id="KW-1185">Reference proteome</keyword>
<dbReference type="STRING" id="3818.A0A444X213"/>
<evidence type="ECO:0000313" key="3">
    <source>
        <dbReference type="EMBL" id="RYQ83643.1"/>
    </source>
</evidence>
<dbReference type="EMBL" id="SDMP01000020">
    <property type="protein sequence ID" value="RYQ83643.1"/>
    <property type="molecule type" value="Genomic_DNA"/>
</dbReference>
<accession>A0A444X213</accession>
<dbReference type="Proteomes" id="UP000289738">
    <property type="component" value="Chromosome B10"/>
</dbReference>
<feature type="compositionally biased region" description="Basic residues" evidence="1">
    <location>
        <begin position="287"/>
        <end position="299"/>
    </location>
</feature>
<protein>
    <recommendedName>
        <fullName evidence="2">Transposase MuDR plant domain-containing protein</fullName>
    </recommendedName>
</protein>
<dbReference type="AlphaFoldDB" id="A0A444X213"/>
<organism evidence="3 4">
    <name type="scientific">Arachis hypogaea</name>
    <name type="common">Peanut</name>
    <dbReference type="NCBI Taxonomy" id="3818"/>
    <lineage>
        <taxon>Eukaryota</taxon>
        <taxon>Viridiplantae</taxon>
        <taxon>Streptophyta</taxon>
        <taxon>Embryophyta</taxon>
        <taxon>Tracheophyta</taxon>
        <taxon>Spermatophyta</taxon>
        <taxon>Magnoliopsida</taxon>
        <taxon>eudicotyledons</taxon>
        <taxon>Gunneridae</taxon>
        <taxon>Pentapetalae</taxon>
        <taxon>rosids</taxon>
        <taxon>fabids</taxon>
        <taxon>Fabales</taxon>
        <taxon>Fabaceae</taxon>
        <taxon>Papilionoideae</taxon>
        <taxon>50 kb inversion clade</taxon>
        <taxon>dalbergioids sensu lato</taxon>
        <taxon>Dalbergieae</taxon>
        <taxon>Pterocarpus clade</taxon>
        <taxon>Arachis</taxon>
    </lineage>
</organism>
<comment type="caution">
    <text evidence="3">The sequence shown here is derived from an EMBL/GenBank/DDBJ whole genome shotgun (WGS) entry which is preliminary data.</text>
</comment>
<proteinExistence type="predicted"/>
<dbReference type="Pfam" id="PF03108">
    <property type="entry name" value="DBD_Tnp_Mut"/>
    <property type="match status" value="1"/>
</dbReference>
<feature type="compositionally biased region" description="Basic and acidic residues" evidence="1">
    <location>
        <begin position="207"/>
        <end position="225"/>
    </location>
</feature>
<gene>
    <name evidence="3" type="ORF">Ahy_B10g102399</name>
</gene>
<dbReference type="PANTHER" id="PTHR31973:SF187">
    <property type="entry name" value="MUTATOR TRANSPOSASE MUDRA PROTEIN"/>
    <property type="match status" value="1"/>
</dbReference>
<evidence type="ECO:0000259" key="2">
    <source>
        <dbReference type="Pfam" id="PF03108"/>
    </source>
</evidence>
<dbReference type="InterPro" id="IPR004332">
    <property type="entry name" value="Transposase_MuDR"/>
</dbReference>
<feature type="compositionally biased region" description="Polar residues" evidence="1">
    <location>
        <begin position="276"/>
        <end position="285"/>
    </location>
</feature>
<evidence type="ECO:0000256" key="1">
    <source>
        <dbReference type="SAM" id="MobiDB-lite"/>
    </source>
</evidence>